<dbReference type="InterPro" id="IPR023187">
    <property type="entry name" value="Tscrpt_reg_MarR-type_CS"/>
</dbReference>
<keyword evidence="3" id="KW-0804">Transcription</keyword>
<feature type="domain" description="HTH marR-type" evidence="4">
    <location>
        <begin position="9"/>
        <end position="138"/>
    </location>
</feature>
<dbReference type="GO" id="GO:0003677">
    <property type="term" value="F:DNA binding"/>
    <property type="evidence" value="ECO:0007669"/>
    <property type="project" value="UniProtKB-KW"/>
</dbReference>
<comment type="caution">
    <text evidence="5">The sequence shown here is derived from an EMBL/GenBank/DDBJ whole genome shotgun (WGS) entry which is preliminary data.</text>
</comment>
<dbReference type="SUPFAM" id="SSF46785">
    <property type="entry name" value="Winged helix' DNA-binding domain"/>
    <property type="match status" value="1"/>
</dbReference>
<dbReference type="GO" id="GO:0006950">
    <property type="term" value="P:response to stress"/>
    <property type="evidence" value="ECO:0007669"/>
    <property type="project" value="TreeGrafter"/>
</dbReference>
<evidence type="ECO:0000259" key="4">
    <source>
        <dbReference type="PROSITE" id="PS50995"/>
    </source>
</evidence>
<dbReference type="InterPro" id="IPR000835">
    <property type="entry name" value="HTH_MarR-typ"/>
</dbReference>
<accession>A0A2M9G1Z2</accession>
<evidence type="ECO:0000256" key="1">
    <source>
        <dbReference type="ARBA" id="ARBA00023015"/>
    </source>
</evidence>
<organism evidence="5 6">
    <name type="scientific">Minwuia thermotolerans</name>
    <dbReference type="NCBI Taxonomy" id="2056226"/>
    <lineage>
        <taxon>Bacteria</taxon>
        <taxon>Pseudomonadati</taxon>
        <taxon>Pseudomonadota</taxon>
        <taxon>Alphaproteobacteria</taxon>
        <taxon>Minwuiales</taxon>
        <taxon>Minwuiaceae</taxon>
        <taxon>Minwuia</taxon>
    </lineage>
</organism>
<dbReference type="PROSITE" id="PS50995">
    <property type="entry name" value="HTH_MARR_2"/>
    <property type="match status" value="1"/>
</dbReference>
<keyword evidence="6" id="KW-1185">Reference proteome</keyword>
<sequence>MTRDPGRAYRAVTRMIERLHRLYLDVIRAELDRLGIADISAVQALLLTNIGDAEVNVRTLTERGYYQGSNASYNLKNLVEAGYIEQFKSSQDRRATIVRLTRTGRALSERIAGLEADFADVFDAEGNDLAALLVRLEALEHGWTNHIRSLPLG</sequence>
<evidence type="ECO:0000256" key="2">
    <source>
        <dbReference type="ARBA" id="ARBA00023125"/>
    </source>
</evidence>
<evidence type="ECO:0000313" key="6">
    <source>
        <dbReference type="Proteomes" id="UP000229498"/>
    </source>
</evidence>
<proteinExistence type="predicted"/>
<evidence type="ECO:0000313" key="5">
    <source>
        <dbReference type="EMBL" id="PJK29739.1"/>
    </source>
</evidence>
<dbReference type="InterPro" id="IPR039422">
    <property type="entry name" value="MarR/SlyA-like"/>
</dbReference>
<dbReference type="InterPro" id="IPR036388">
    <property type="entry name" value="WH-like_DNA-bd_sf"/>
</dbReference>
<dbReference type="PANTHER" id="PTHR33164">
    <property type="entry name" value="TRANSCRIPTIONAL REGULATOR, MARR FAMILY"/>
    <property type="match status" value="1"/>
</dbReference>
<gene>
    <name evidence="5" type="ORF">CVT23_10615</name>
</gene>
<keyword evidence="1" id="KW-0805">Transcription regulation</keyword>
<name>A0A2M9G1Z2_9PROT</name>
<evidence type="ECO:0000256" key="3">
    <source>
        <dbReference type="ARBA" id="ARBA00023163"/>
    </source>
</evidence>
<dbReference type="InterPro" id="IPR036390">
    <property type="entry name" value="WH_DNA-bd_sf"/>
</dbReference>
<dbReference type="OrthoDB" id="9793286at2"/>
<dbReference type="SMART" id="SM00347">
    <property type="entry name" value="HTH_MARR"/>
    <property type="match status" value="1"/>
</dbReference>
<protein>
    <submittedName>
        <fullName evidence="5">MarR family transcriptional regulator</fullName>
    </submittedName>
</protein>
<dbReference type="Proteomes" id="UP000229498">
    <property type="component" value="Unassembled WGS sequence"/>
</dbReference>
<reference evidence="5 6" key="1">
    <citation type="submission" date="2017-11" db="EMBL/GenBank/DDBJ databases">
        <title>Draft genome sequence of Rhizobiales bacterium SY3-13.</title>
        <authorList>
            <person name="Sun C."/>
        </authorList>
    </citation>
    <scope>NUCLEOTIDE SEQUENCE [LARGE SCALE GENOMIC DNA]</scope>
    <source>
        <strain evidence="5 6">SY3-13</strain>
    </source>
</reference>
<dbReference type="PROSITE" id="PS01117">
    <property type="entry name" value="HTH_MARR_1"/>
    <property type="match status" value="1"/>
</dbReference>
<dbReference type="GO" id="GO:0003700">
    <property type="term" value="F:DNA-binding transcription factor activity"/>
    <property type="evidence" value="ECO:0007669"/>
    <property type="project" value="InterPro"/>
</dbReference>
<dbReference type="AlphaFoldDB" id="A0A2M9G1Z2"/>
<dbReference type="Gene3D" id="1.10.10.10">
    <property type="entry name" value="Winged helix-like DNA-binding domain superfamily/Winged helix DNA-binding domain"/>
    <property type="match status" value="1"/>
</dbReference>
<dbReference type="PANTHER" id="PTHR33164:SF102">
    <property type="entry name" value="TRANSCRIPTIONAL REGULATORY PROTEIN"/>
    <property type="match status" value="1"/>
</dbReference>
<dbReference type="EMBL" id="PHIG01000032">
    <property type="protein sequence ID" value="PJK29739.1"/>
    <property type="molecule type" value="Genomic_DNA"/>
</dbReference>
<dbReference type="Pfam" id="PF13463">
    <property type="entry name" value="HTH_27"/>
    <property type="match status" value="1"/>
</dbReference>
<keyword evidence="2" id="KW-0238">DNA-binding</keyword>